<feature type="signal peptide" evidence="3">
    <location>
        <begin position="1"/>
        <end position="18"/>
    </location>
</feature>
<dbReference type="Proteomes" id="UP000006503">
    <property type="component" value="Chromosome"/>
</dbReference>
<evidence type="ECO:0000256" key="1">
    <source>
        <dbReference type="SAM" id="MobiDB-lite"/>
    </source>
</evidence>
<reference evidence="5" key="1">
    <citation type="journal article" date="2013" name="Microb. Biotechnol.">
        <title>Metabolic potential of the organic-solvent tolerant Pseudomonas putida DOT-T1E deduced from its annotated genome.</title>
        <authorList>
            <person name="Udaondo Z."/>
            <person name="Molina L."/>
            <person name="Daniels C."/>
            <person name="Gomez M.J."/>
            <person name="Molina-Henares M.A."/>
            <person name="Matilla M.A."/>
            <person name="Roca A."/>
            <person name="Fernandez M."/>
            <person name="Duque E."/>
            <person name="Segura A."/>
            <person name="Ramos J.L."/>
        </authorList>
    </citation>
    <scope>NUCLEOTIDE SEQUENCE [LARGE SCALE GENOMIC DNA]</scope>
    <source>
        <strain evidence="5">DOT-T1E</strain>
    </source>
</reference>
<feature type="transmembrane region" description="Helical" evidence="2">
    <location>
        <begin position="97"/>
        <end position="114"/>
    </location>
</feature>
<feature type="transmembrane region" description="Helical" evidence="2">
    <location>
        <begin position="784"/>
        <end position="802"/>
    </location>
</feature>
<dbReference type="EMBL" id="CP003734">
    <property type="protein sequence ID" value="AFO48745.1"/>
    <property type="molecule type" value="Genomic_DNA"/>
</dbReference>
<feature type="transmembrane region" description="Helical" evidence="2">
    <location>
        <begin position="759"/>
        <end position="777"/>
    </location>
</feature>
<feature type="transmembrane region" description="Helical" evidence="2">
    <location>
        <begin position="847"/>
        <end position="868"/>
    </location>
</feature>
<evidence type="ECO:0000256" key="2">
    <source>
        <dbReference type="SAM" id="Phobius"/>
    </source>
</evidence>
<feature type="transmembrane region" description="Helical" evidence="2">
    <location>
        <begin position="888"/>
        <end position="909"/>
    </location>
</feature>
<sequence>MKSFLLLVVLSTANFAYADKISMCEIAKQAAEGTLMDFDPEQVDVNVICNEDIQINKLKMMDPDAFDTSIAKWQLKMRGYTDETKFRGFNLSRITDVGLVPLVWLIILFFASIRTGLHLRSVAAAVTARNQKMQLLGFSSYVVVLLIGFLLLTVYRDVRATVAIQGTVPANGVHNVTLLSMASQAQLNADVSTVESLNAYVRNMDESSKNLLRNAFKEENTKYNCLRMNANNLARSDYLSFKNTTSTMGEIFNNFENNLKYKLVPEKDHGNTYQYNAEWNHDFDDYIEDKYCSQSTGFQINAPSFPLSLSDVDNDELGQKIINQAIKDAQEFMTPERITQTLNKFETEAYNAVKNSTIKTQMKTSDDLVKTIQSNVDSGLKNVEEIISKEKINAAQNGYYINAYVAAYTAAIKGVNNNQNAIEAKFTFARRHAVFAKAWNCSNRKAISTETVNLVTKLNGKSGENFANVSDDIVKMNWQCLTLQKGKILYLGTDDATKTNELQVRALASAAALVMFDSRVQEGVDRGANSFKPKVDVYRNEILSYGLYGRAALGQAAEPFTMLTRQKNKLNYSIKNSMEVSYSGEMSNENYLDMVMLMGAEKDAKELEQNPYYRNILSNMNAMYLESLIDVNKGRDNLSFESAKIKENDSGFMEKAKSFIEGFFDYNVSMKHNLGMNPNKSFSAGYAECKANRALCDSRYSGTLNDIVAGSGQDMFGAAFKFYIVLELMEVAKMVGDMGSLVDIGFGGKGGLSGLMSTALSFVGKGAAIFVTLLYSLLVGFRGLIDLAMTVGFITGWIIPMFTVIIGYMHTINTLFAFHIGFIIFLYKLTKAYKDDNVLLLIDAGKVFVGITLVQIFSTAGLAFVIWATSVMTIGHELRALLGITSDIMLIGSLAGTISIQVVGLILYYHIYSLSSKAGAIGEQVSGSSMNLSDTHSQNKDVEGFILGASTRLTAVNISESVKNRVAEHQKKKKEKEAKAIADSREAGREAAKSSQTEGI</sequence>
<dbReference type="KEGG" id="ppx:T1E_2906"/>
<proteinExistence type="predicted"/>
<keyword evidence="2" id="KW-0812">Transmembrane</keyword>
<keyword evidence="3" id="KW-0732">Signal</keyword>
<feature type="transmembrane region" description="Helical" evidence="2">
    <location>
        <begin position="808"/>
        <end position="827"/>
    </location>
</feature>
<feature type="region of interest" description="Disordered" evidence="1">
    <location>
        <begin position="964"/>
        <end position="1000"/>
    </location>
</feature>
<organism evidence="4 5">
    <name type="scientific">Pseudomonas putida (strain DOT-T1E)</name>
    <dbReference type="NCBI Taxonomy" id="1196325"/>
    <lineage>
        <taxon>Bacteria</taxon>
        <taxon>Pseudomonadati</taxon>
        <taxon>Pseudomonadota</taxon>
        <taxon>Gammaproteobacteria</taxon>
        <taxon>Pseudomonadales</taxon>
        <taxon>Pseudomonadaceae</taxon>
        <taxon>Pseudomonas</taxon>
    </lineage>
</organism>
<evidence type="ECO:0000256" key="3">
    <source>
        <dbReference type="SAM" id="SignalP"/>
    </source>
</evidence>
<dbReference type="PATRIC" id="fig|1196325.3.peg.2880"/>
<gene>
    <name evidence="4" type="ordered locus">T1E_2906</name>
</gene>
<dbReference type="HOGENOM" id="CLU_299729_0_0_6"/>
<name>I7B131_PSEPT</name>
<dbReference type="AlphaFoldDB" id="I7B131"/>
<keyword evidence="2" id="KW-0472">Membrane</keyword>
<evidence type="ECO:0000313" key="4">
    <source>
        <dbReference type="EMBL" id="AFO48745.1"/>
    </source>
</evidence>
<accession>I7B131</accession>
<keyword evidence="2" id="KW-1133">Transmembrane helix</keyword>
<evidence type="ECO:0000313" key="5">
    <source>
        <dbReference type="Proteomes" id="UP000006503"/>
    </source>
</evidence>
<protein>
    <submittedName>
        <fullName evidence="4">Uncharacterized protein</fullName>
    </submittedName>
</protein>
<feature type="compositionally biased region" description="Basic and acidic residues" evidence="1">
    <location>
        <begin position="964"/>
        <end position="992"/>
    </location>
</feature>
<feature type="transmembrane region" description="Helical" evidence="2">
    <location>
        <begin position="135"/>
        <end position="155"/>
    </location>
</feature>
<feature type="chain" id="PRO_5003708077" evidence="3">
    <location>
        <begin position="19"/>
        <end position="1000"/>
    </location>
</feature>